<dbReference type="AlphaFoldDB" id="A0A1H3PAL9"/>
<sequence>MQEISLGAVKEKGIHLSWESIRNIMATQQRVTLMLPTDANTTILLRTTTRPEALHQQLYQALNIKPDPVGKRKTIIDRKNPSANRFQLKILTC</sequence>
<evidence type="ECO:0000313" key="2">
    <source>
        <dbReference type="Proteomes" id="UP000198640"/>
    </source>
</evidence>
<proteinExistence type="predicted"/>
<reference evidence="1 2" key="1">
    <citation type="submission" date="2016-10" db="EMBL/GenBank/DDBJ databases">
        <authorList>
            <person name="de Groot N.N."/>
        </authorList>
    </citation>
    <scope>NUCLEOTIDE SEQUENCE [LARGE SCALE GENOMIC DNA]</scope>
    <source>
        <strain evidence="1 2">Nm1</strain>
    </source>
</reference>
<keyword evidence="2" id="KW-1185">Reference proteome</keyword>
<name>A0A1H3PAL9_9PROT</name>
<organism evidence="1 2">
    <name type="scientific">Nitrosomonas halophila</name>
    <dbReference type="NCBI Taxonomy" id="44576"/>
    <lineage>
        <taxon>Bacteria</taxon>
        <taxon>Pseudomonadati</taxon>
        <taxon>Pseudomonadota</taxon>
        <taxon>Betaproteobacteria</taxon>
        <taxon>Nitrosomonadales</taxon>
        <taxon>Nitrosomonadaceae</taxon>
        <taxon>Nitrosomonas</taxon>
    </lineage>
</organism>
<dbReference type="Proteomes" id="UP000198640">
    <property type="component" value="Unassembled WGS sequence"/>
</dbReference>
<gene>
    <name evidence="1" type="ORF">SAMN05421881_10925</name>
</gene>
<accession>A0A1H3PAL9</accession>
<dbReference type="EMBL" id="FNOY01000092">
    <property type="protein sequence ID" value="SDY98100.1"/>
    <property type="molecule type" value="Genomic_DNA"/>
</dbReference>
<protein>
    <submittedName>
        <fullName evidence="1">Uncharacterized protein</fullName>
    </submittedName>
</protein>
<evidence type="ECO:0000313" key="1">
    <source>
        <dbReference type="EMBL" id="SDY98100.1"/>
    </source>
</evidence>